<name>A0AAE1JIC8_9FABA</name>
<comment type="caution">
    <text evidence="2">The sequence shown here is derived from an EMBL/GenBank/DDBJ whole genome shotgun (WGS) entry which is preliminary data.</text>
</comment>
<evidence type="ECO:0000313" key="2">
    <source>
        <dbReference type="EMBL" id="KAK4253729.1"/>
    </source>
</evidence>
<feature type="region of interest" description="Disordered" evidence="1">
    <location>
        <begin position="94"/>
        <end position="114"/>
    </location>
</feature>
<evidence type="ECO:0000256" key="1">
    <source>
        <dbReference type="SAM" id="MobiDB-lite"/>
    </source>
</evidence>
<accession>A0AAE1JIC8</accession>
<protein>
    <submittedName>
        <fullName evidence="2">Uncharacterized protein</fullName>
    </submittedName>
</protein>
<feature type="compositionally biased region" description="Basic and acidic residues" evidence="1">
    <location>
        <begin position="104"/>
        <end position="114"/>
    </location>
</feature>
<keyword evidence="3" id="KW-1185">Reference proteome</keyword>
<evidence type="ECO:0000313" key="3">
    <source>
        <dbReference type="Proteomes" id="UP001293593"/>
    </source>
</evidence>
<gene>
    <name evidence="2" type="ORF">QN277_010368</name>
</gene>
<dbReference type="EMBL" id="JAWXYG010000015">
    <property type="protein sequence ID" value="KAK4253729.1"/>
    <property type="molecule type" value="Genomic_DNA"/>
</dbReference>
<proteinExistence type="predicted"/>
<reference evidence="2" key="1">
    <citation type="submission" date="2023-10" db="EMBL/GenBank/DDBJ databases">
        <title>Chromosome-level genome of the transformable northern wattle, Acacia crassicarpa.</title>
        <authorList>
            <person name="Massaro I."/>
            <person name="Sinha N.R."/>
            <person name="Poethig S."/>
            <person name="Leichty A.R."/>
        </authorList>
    </citation>
    <scope>NUCLEOTIDE SEQUENCE</scope>
    <source>
        <strain evidence="2">Acra3RX</strain>
        <tissue evidence="2">Leaf</tissue>
    </source>
</reference>
<dbReference type="AlphaFoldDB" id="A0AAE1JIC8"/>
<sequence length="114" mass="13218">MTDAALSVERRRRARSKVEGLGRMGDEGLIQWFKRFLCCMGKMPGLNSELVIEEGTTHEYMCRNADPQTKFLVPKEKRLSRAFRSAMERRTMCDNLTAPITSSDQRRQRKEGYV</sequence>
<organism evidence="2 3">
    <name type="scientific">Acacia crassicarpa</name>
    <name type="common">northern wattle</name>
    <dbReference type="NCBI Taxonomy" id="499986"/>
    <lineage>
        <taxon>Eukaryota</taxon>
        <taxon>Viridiplantae</taxon>
        <taxon>Streptophyta</taxon>
        <taxon>Embryophyta</taxon>
        <taxon>Tracheophyta</taxon>
        <taxon>Spermatophyta</taxon>
        <taxon>Magnoliopsida</taxon>
        <taxon>eudicotyledons</taxon>
        <taxon>Gunneridae</taxon>
        <taxon>Pentapetalae</taxon>
        <taxon>rosids</taxon>
        <taxon>fabids</taxon>
        <taxon>Fabales</taxon>
        <taxon>Fabaceae</taxon>
        <taxon>Caesalpinioideae</taxon>
        <taxon>mimosoid clade</taxon>
        <taxon>Acacieae</taxon>
        <taxon>Acacia</taxon>
    </lineage>
</organism>
<dbReference type="Proteomes" id="UP001293593">
    <property type="component" value="Unassembled WGS sequence"/>
</dbReference>